<evidence type="ECO:0000259" key="6">
    <source>
        <dbReference type="PROSITE" id="PS50110"/>
    </source>
</evidence>
<evidence type="ECO:0000313" key="8">
    <source>
        <dbReference type="Proteomes" id="UP001596044"/>
    </source>
</evidence>
<dbReference type="InterPro" id="IPR009057">
    <property type="entry name" value="Homeodomain-like_sf"/>
</dbReference>
<dbReference type="SUPFAM" id="SSF46689">
    <property type="entry name" value="Homeodomain-like"/>
    <property type="match status" value="2"/>
</dbReference>
<dbReference type="SMART" id="SM00448">
    <property type="entry name" value="REC"/>
    <property type="match status" value="1"/>
</dbReference>
<evidence type="ECO:0000256" key="4">
    <source>
        <dbReference type="PROSITE-ProRule" id="PRU00169"/>
    </source>
</evidence>
<accession>A0ABW0K394</accession>
<dbReference type="Proteomes" id="UP001596044">
    <property type="component" value="Unassembled WGS sequence"/>
</dbReference>
<dbReference type="PANTHER" id="PTHR43280">
    <property type="entry name" value="ARAC-FAMILY TRANSCRIPTIONAL REGULATOR"/>
    <property type="match status" value="1"/>
</dbReference>
<evidence type="ECO:0000313" key="7">
    <source>
        <dbReference type="EMBL" id="MFC5447167.1"/>
    </source>
</evidence>
<evidence type="ECO:0000256" key="3">
    <source>
        <dbReference type="ARBA" id="ARBA00023163"/>
    </source>
</evidence>
<evidence type="ECO:0000259" key="5">
    <source>
        <dbReference type="PROSITE" id="PS01124"/>
    </source>
</evidence>
<evidence type="ECO:0000256" key="1">
    <source>
        <dbReference type="ARBA" id="ARBA00023015"/>
    </source>
</evidence>
<dbReference type="PROSITE" id="PS50110">
    <property type="entry name" value="RESPONSE_REGULATORY"/>
    <property type="match status" value="1"/>
</dbReference>
<dbReference type="InterPro" id="IPR018060">
    <property type="entry name" value="HTH_AraC"/>
</dbReference>
<comment type="caution">
    <text evidence="7">The sequence shown here is derived from an EMBL/GenBank/DDBJ whole genome shotgun (WGS) entry which is preliminary data.</text>
</comment>
<gene>
    <name evidence="7" type="ORF">ACFPOG_02780</name>
</gene>
<keyword evidence="4" id="KW-0597">Phosphoprotein</keyword>
<dbReference type="RefSeq" id="WP_270878374.1">
    <property type="nucleotide sequence ID" value="NZ_JAQFVF010000019.1"/>
</dbReference>
<feature type="modified residue" description="4-aspartylphosphate" evidence="4">
    <location>
        <position position="56"/>
    </location>
</feature>
<dbReference type="Gene3D" id="3.40.50.2300">
    <property type="match status" value="1"/>
</dbReference>
<reference evidence="8" key="1">
    <citation type="journal article" date="2019" name="Int. J. Syst. Evol. Microbiol.">
        <title>The Global Catalogue of Microorganisms (GCM) 10K type strain sequencing project: providing services to taxonomists for standard genome sequencing and annotation.</title>
        <authorList>
            <consortium name="The Broad Institute Genomics Platform"/>
            <consortium name="The Broad Institute Genome Sequencing Center for Infectious Disease"/>
            <person name="Wu L."/>
            <person name="Ma J."/>
        </authorList>
    </citation>
    <scope>NUCLEOTIDE SEQUENCE [LARGE SCALE GENOMIC DNA]</scope>
    <source>
        <strain evidence="8">KACC 11904</strain>
    </source>
</reference>
<evidence type="ECO:0000256" key="2">
    <source>
        <dbReference type="ARBA" id="ARBA00023125"/>
    </source>
</evidence>
<keyword evidence="2" id="KW-0238">DNA-binding</keyword>
<dbReference type="CDD" id="cd17536">
    <property type="entry name" value="REC_YesN-like"/>
    <property type="match status" value="1"/>
</dbReference>
<keyword evidence="8" id="KW-1185">Reference proteome</keyword>
<proteinExistence type="predicted"/>
<dbReference type="Pfam" id="PF12833">
    <property type="entry name" value="HTH_18"/>
    <property type="match status" value="1"/>
</dbReference>
<dbReference type="Gene3D" id="1.10.10.60">
    <property type="entry name" value="Homeodomain-like"/>
    <property type="match status" value="2"/>
</dbReference>
<name>A0ABW0K394_9BACL</name>
<dbReference type="SUPFAM" id="SSF52172">
    <property type="entry name" value="CheY-like"/>
    <property type="match status" value="1"/>
</dbReference>
<sequence>MRLKAILADDEPNILRNLQQVIPWDELGIDIVGTARNGIEALELADRHIPDLVMSDIRMPQMDGITFVEKLRDRNEHCLVLMVTGYQDFEYVRTLLRYGVSDYMLKPINYDELESTIRSLAEQIRVKKQQKQDDELRWDRVRNLALDKVLYDVVMNYTEVTPKSLLPINDLDLESLAYVFAMVDVDEYSQKSLLWSEEERKLWNFAVKNVLQDTLMDAELKFTVLQLREGEWCLLITSEFADPAQLIETMQQLSAYLQGNVLRNVKFSISIGLYPEAVHIRQLPEVYKKLQRLMQLSLEKQQSILVYKDVKEAADANISLWYLVEDIVNGLKQLNREQTEGALARLKTLLEGLPNSSFARASQMLHFLILHLLRELREMNCMDLREEEEVWHKLDKCESIQHLLQVMTQLVTIGLKGGNKKKNSELLMDAAKEYIRAHYARDFGIEEIAGALGISRSYFSLLFKQHFGETFVEYVTKHRMELAQSMLLHSDKSISDIGKAVGYTERRYFTKVFQEFTGEIPSEYRDKRREAR</sequence>
<dbReference type="SMART" id="SM00342">
    <property type="entry name" value="HTH_ARAC"/>
    <property type="match status" value="1"/>
</dbReference>
<organism evidence="7 8">
    <name type="scientific">Paenibacillus aestuarii</name>
    <dbReference type="NCBI Taxonomy" id="516965"/>
    <lineage>
        <taxon>Bacteria</taxon>
        <taxon>Bacillati</taxon>
        <taxon>Bacillota</taxon>
        <taxon>Bacilli</taxon>
        <taxon>Bacillales</taxon>
        <taxon>Paenibacillaceae</taxon>
        <taxon>Paenibacillus</taxon>
    </lineage>
</organism>
<dbReference type="Pfam" id="PF00072">
    <property type="entry name" value="Response_reg"/>
    <property type="match status" value="1"/>
</dbReference>
<feature type="domain" description="HTH araC/xylS-type" evidence="5">
    <location>
        <begin position="429"/>
        <end position="527"/>
    </location>
</feature>
<protein>
    <submittedName>
        <fullName evidence="7">Response regulator</fullName>
    </submittedName>
</protein>
<dbReference type="EMBL" id="JBHSMJ010000006">
    <property type="protein sequence ID" value="MFC5447167.1"/>
    <property type="molecule type" value="Genomic_DNA"/>
</dbReference>
<keyword evidence="1" id="KW-0805">Transcription regulation</keyword>
<keyword evidence="3" id="KW-0804">Transcription</keyword>
<feature type="domain" description="Response regulatory" evidence="6">
    <location>
        <begin position="4"/>
        <end position="121"/>
    </location>
</feature>
<dbReference type="PANTHER" id="PTHR43280:SF2">
    <property type="entry name" value="HTH-TYPE TRANSCRIPTIONAL REGULATOR EXSA"/>
    <property type="match status" value="1"/>
</dbReference>
<dbReference type="PROSITE" id="PS01124">
    <property type="entry name" value="HTH_ARAC_FAMILY_2"/>
    <property type="match status" value="1"/>
</dbReference>
<dbReference type="InterPro" id="IPR001789">
    <property type="entry name" value="Sig_transdc_resp-reg_receiver"/>
</dbReference>
<dbReference type="InterPro" id="IPR011006">
    <property type="entry name" value="CheY-like_superfamily"/>
</dbReference>